<feature type="binding site" evidence="6">
    <location>
        <begin position="122"/>
        <end position="125"/>
    </location>
    <ligand>
        <name>GTP</name>
        <dbReference type="ChEBI" id="CHEBI:37565"/>
    </ligand>
</feature>
<evidence type="ECO:0000256" key="8">
    <source>
        <dbReference type="RuleBase" id="RU003761"/>
    </source>
</evidence>
<dbReference type="GO" id="GO:0005886">
    <property type="term" value="C:plasma membrane"/>
    <property type="evidence" value="ECO:0007669"/>
    <property type="project" value="UniProtKB-SubCell"/>
</dbReference>
<keyword evidence="12" id="KW-1185">Reference proteome</keyword>
<dbReference type="PROSITE" id="PS51713">
    <property type="entry name" value="G_ERA"/>
    <property type="match status" value="1"/>
</dbReference>
<evidence type="ECO:0000313" key="12">
    <source>
        <dbReference type="Proteomes" id="UP000036771"/>
    </source>
</evidence>
<dbReference type="InterPro" id="IPR009019">
    <property type="entry name" value="KH_sf_prok-type"/>
</dbReference>
<evidence type="ECO:0000256" key="5">
    <source>
        <dbReference type="ARBA" id="ARBA00023134"/>
    </source>
</evidence>
<feature type="region of interest" description="G2" evidence="7">
    <location>
        <begin position="38"/>
        <end position="42"/>
    </location>
</feature>
<evidence type="ECO:0000256" key="2">
    <source>
        <dbReference type="ARBA" id="ARBA00020484"/>
    </source>
</evidence>
<dbReference type="NCBIfam" id="TIGR00436">
    <property type="entry name" value="era"/>
    <property type="match status" value="1"/>
</dbReference>
<evidence type="ECO:0000259" key="10">
    <source>
        <dbReference type="PROSITE" id="PS51713"/>
    </source>
</evidence>
<keyword evidence="6" id="KW-0690">Ribosome biogenesis</keyword>
<evidence type="ECO:0000256" key="7">
    <source>
        <dbReference type="PROSITE-ProRule" id="PRU01050"/>
    </source>
</evidence>
<dbReference type="InterPro" id="IPR005662">
    <property type="entry name" value="GTPase_Era-like"/>
</dbReference>
<proteinExistence type="inferred from homology"/>
<dbReference type="GO" id="GO:0005525">
    <property type="term" value="F:GTP binding"/>
    <property type="evidence" value="ECO:0007669"/>
    <property type="project" value="UniProtKB-UniRule"/>
</dbReference>
<dbReference type="NCBIfam" id="NF000908">
    <property type="entry name" value="PRK00089.1"/>
    <property type="match status" value="1"/>
</dbReference>
<feature type="binding site" evidence="6">
    <location>
        <begin position="59"/>
        <end position="63"/>
    </location>
    <ligand>
        <name>GTP</name>
        <dbReference type="ChEBI" id="CHEBI:37565"/>
    </ligand>
</feature>
<feature type="region of interest" description="G3" evidence="7">
    <location>
        <begin position="59"/>
        <end position="62"/>
    </location>
</feature>
<dbReference type="PROSITE" id="PS50823">
    <property type="entry name" value="KH_TYPE_2"/>
    <property type="match status" value="1"/>
</dbReference>
<keyword evidence="6" id="KW-0699">rRNA-binding</keyword>
<evidence type="ECO:0000313" key="11">
    <source>
        <dbReference type="EMBL" id="GAO98673.1"/>
    </source>
</evidence>
<dbReference type="EMBL" id="BBVC01000077">
    <property type="protein sequence ID" value="GAO98673.1"/>
    <property type="molecule type" value="Genomic_DNA"/>
</dbReference>
<feature type="region of interest" description="G4" evidence="7">
    <location>
        <begin position="122"/>
        <end position="125"/>
    </location>
</feature>
<dbReference type="GO" id="GO:0003924">
    <property type="term" value="F:GTPase activity"/>
    <property type="evidence" value="ECO:0007669"/>
    <property type="project" value="UniProtKB-UniRule"/>
</dbReference>
<feature type="domain" description="KH type-2" evidence="9">
    <location>
        <begin position="203"/>
        <end position="280"/>
    </location>
</feature>
<dbReference type="PANTHER" id="PTHR42698:SF1">
    <property type="entry name" value="GTPASE ERA, MITOCHONDRIAL"/>
    <property type="match status" value="1"/>
</dbReference>
<dbReference type="Gene3D" id="3.40.50.300">
    <property type="entry name" value="P-loop containing nucleotide triphosphate hydrolases"/>
    <property type="match status" value="1"/>
</dbReference>
<name>A0A0K8MEL1_9PROT</name>
<dbReference type="CDD" id="cd22534">
    <property type="entry name" value="KH-II_Era"/>
    <property type="match status" value="1"/>
</dbReference>
<comment type="function">
    <text evidence="6">An essential GTPase that binds both GDP and GTP, with rapid nucleotide exchange. Plays a role in 16S rRNA processing and 30S ribosomal subunit biogenesis and possibly also in cell cycle regulation and energy metabolism.</text>
</comment>
<dbReference type="STRING" id="1629334.Cva_01337"/>
<comment type="subunit">
    <text evidence="6">Monomer.</text>
</comment>
<evidence type="ECO:0000256" key="4">
    <source>
        <dbReference type="ARBA" id="ARBA00022884"/>
    </source>
</evidence>
<comment type="subcellular location">
    <subcellularLocation>
        <location evidence="6">Cytoplasm</location>
    </subcellularLocation>
    <subcellularLocation>
        <location evidence="6">Cell membrane</location>
        <topology evidence="6">Peripheral membrane protein</topology>
    </subcellularLocation>
</comment>
<dbReference type="InterPro" id="IPR006073">
    <property type="entry name" value="GTP-bd"/>
</dbReference>
<dbReference type="GO" id="GO:0070181">
    <property type="term" value="F:small ribosomal subunit rRNA binding"/>
    <property type="evidence" value="ECO:0007669"/>
    <property type="project" value="UniProtKB-UniRule"/>
</dbReference>
<evidence type="ECO:0000259" key="9">
    <source>
        <dbReference type="PROSITE" id="PS50823"/>
    </source>
</evidence>
<accession>A0A0K8MEL1</accession>
<feature type="domain" description="Era-type G" evidence="10">
    <location>
        <begin position="4"/>
        <end position="172"/>
    </location>
</feature>
<evidence type="ECO:0000256" key="3">
    <source>
        <dbReference type="ARBA" id="ARBA00022741"/>
    </source>
</evidence>
<keyword evidence="6" id="KW-1003">Cell membrane</keyword>
<dbReference type="GO" id="GO:0000028">
    <property type="term" value="P:ribosomal small subunit assembly"/>
    <property type="evidence" value="ECO:0007669"/>
    <property type="project" value="TreeGrafter"/>
</dbReference>
<dbReference type="Pfam" id="PF07650">
    <property type="entry name" value="KH_2"/>
    <property type="match status" value="1"/>
</dbReference>
<dbReference type="PANTHER" id="PTHR42698">
    <property type="entry name" value="GTPASE ERA"/>
    <property type="match status" value="1"/>
</dbReference>
<dbReference type="InterPro" id="IPR005225">
    <property type="entry name" value="Small_GTP-bd"/>
</dbReference>
<evidence type="ECO:0000256" key="1">
    <source>
        <dbReference type="ARBA" id="ARBA00007921"/>
    </source>
</evidence>
<organism evidence="11 12">
    <name type="scientific">Caedimonas varicaedens</name>
    <dbReference type="NCBI Taxonomy" id="1629334"/>
    <lineage>
        <taxon>Bacteria</taxon>
        <taxon>Pseudomonadati</taxon>
        <taxon>Pseudomonadota</taxon>
        <taxon>Alphaproteobacteria</taxon>
        <taxon>Holosporales</taxon>
        <taxon>Caedimonadaceae</taxon>
        <taxon>Caedimonas</taxon>
    </lineage>
</organism>
<dbReference type="InterPro" id="IPR030388">
    <property type="entry name" value="G_ERA_dom"/>
</dbReference>
<dbReference type="GO" id="GO:0043024">
    <property type="term" value="F:ribosomal small subunit binding"/>
    <property type="evidence" value="ECO:0007669"/>
    <property type="project" value="TreeGrafter"/>
</dbReference>
<comment type="similarity">
    <text evidence="1 6 7 8">Belongs to the TRAFAC class TrmE-Era-EngA-EngB-Septin-like GTPase superfamily. Era GTPase family.</text>
</comment>
<protein>
    <recommendedName>
        <fullName evidence="2 6">GTPase Era</fullName>
    </recommendedName>
</protein>
<evidence type="ECO:0000256" key="6">
    <source>
        <dbReference type="HAMAP-Rule" id="MF_00367"/>
    </source>
</evidence>
<dbReference type="AlphaFoldDB" id="A0A0K8MEL1"/>
<dbReference type="Gene3D" id="3.30.300.20">
    <property type="match status" value="1"/>
</dbReference>
<dbReference type="CDD" id="cd04163">
    <property type="entry name" value="Era"/>
    <property type="match status" value="1"/>
</dbReference>
<keyword evidence="3 6" id="KW-0547">Nucleotide-binding</keyword>
<dbReference type="PRINTS" id="PR00326">
    <property type="entry name" value="GTP1OBG"/>
</dbReference>
<keyword evidence="6" id="KW-0963">Cytoplasm</keyword>
<feature type="region of interest" description="G1" evidence="7">
    <location>
        <begin position="12"/>
        <end position="19"/>
    </location>
</feature>
<gene>
    <name evidence="6 11" type="primary">era</name>
    <name evidence="11" type="ORF">Cva_01337</name>
</gene>
<keyword evidence="6" id="KW-0472">Membrane</keyword>
<dbReference type="InterPro" id="IPR015946">
    <property type="entry name" value="KH_dom-like_a/b"/>
</dbReference>
<reference evidence="11 12" key="1">
    <citation type="submission" date="2015-03" db="EMBL/GenBank/DDBJ databases">
        <title>Caedibacter varicaedens, whole genome shotgun sequence.</title>
        <authorList>
            <person name="Suzuki H."/>
            <person name="Dapper A.L."/>
            <person name="Gibson A.K."/>
            <person name="Jackson C."/>
            <person name="Lee H."/>
            <person name="Pejaver V.R."/>
            <person name="Doak T."/>
            <person name="Lynch M."/>
        </authorList>
    </citation>
    <scope>NUCLEOTIDE SEQUENCE [LARGE SCALE GENOMIC DNA]</scope>
</reference>
<dbReference type="HAMAP" id="MF_00367">
    <property type="entry name" value="GTPase_Era"/>
    <property type="match status" value="1"/>
</dbReference>
<keyword evidence="4 6" id="KW-0694">RNA-binding</keyword>
<dbReference type="InterPro" id="IPR027417">
    <property type="entry name" value="P-loop_NTPase"/>
</dbReference>
<dbReference type="OrthoDB" id="9805918at2"/>
<dbReference type="Pfam" id="PF01926">
    <property type="entry name" value="MMR_HSR1"/>
    <property type="match status" value="1"/>
</dbReference>
<keyword evidence="5 6" id="KW-0342">GTP-binding</keyword>
<dbReference type="Proteomes" id="UP000036771">
    <property type="component" value="Unassembled WGS sequence"/>
</dbReference>
<feature type="binding site" evidence="6">
    <location>
        <begin position="12"/>
        <end position="19"/>
    </location>
    <ligand>
        <name>GTP</name>
        <dbReference type="ChEBI" id="CHEBI:37565"/>
    </ligand>
</feature>
<dbReference type="InterPro" id="IPR004044">
    <property type="entry name" value="KH_dom_type_2"/>
</dbReference>
<dbReference type="GO" id="GO:0005829">
    <property type="term" value="C:cytosol"/>
    <property type="evidence" value="ECO:0007669"/>
    <property type="project" value="TreeGrafter"/>
</dbReference>
<dbReference type="NCBIfam" id="TIGR00231">
    <property type="entry name" value="small_GTP"/>
    <property type="match status" value="1"/>
</dbReference>
<sequence>MPKCCGFVTVLGVPNVGKSTLTNQLVGSKVSIVSPKVQTTRRRVLGITIKDESQVILIDTPGIFEPKKRLDRAMVSAAWGATSETDLILVMADASYHRQEKTIDILEKSLKKPEIPLFLIINKIDLVPRDQLLALIARLTEKRKIDRVFLVSAHRGDGIQDLLQALANQMPEGPWLFPEDQLTDMPLRLLAAEITREKIFCSLHQEVPYGINVETEAWEEFKNGSVKISQVIHVQKPGQKAILLGKGGHTIKYIRETAALDLGKMLERPVHLFLHVKISENWAEQRDHYTDLGLDYNA</sequence>
<dbReference type="SUPFAM" id="SSF52540">
    <property type="entry name" value="P-loop containing nucleoside triphosphate hydrolases"/>
    <property type="match status" value="1"/>
</dbReference>
<feature type="region of interest" description="G5" evidence="7">
    <location>
        <begin position="151"/>
        <end position="153"/>
    </location>
</feature>
<comment type="caution">
    <text evidence="11">The sequence shown here is derived from an EMBL/GenBank/DDBJ whole genome shotgun (WGS) entry which is preliminary data.</text>
</comment>
<dbReference type="SUPFAM" id="SSF54814">
    <property type="entry name" value="Prokaryotic type KH domain (KH-domain type II)"/>
    <property type="match status" value="1"/>
</dbReference>